<name>A0A9N8HH30_9STRA</name>
<dbReference type="OrthoDB" id="424572at2759"/>
<evidence type="ECO:0000259" key="6">
    <source>
        <dbReference type="Pfam" id="PF00447"/>
    </source>
</evidence>
<evidence type="ECO:0000256" key="3">
    <source>
        <dbReference type="ARBA" id="ARBA00023242"/>
    </source>
</evidence>
<dbReference type="InterPro" id="IPR036388">
    <property type="entry name" value="WH-like_DNA-bd_sf"/>
</dbReference>
<feature type="compositionally biased region" description="Basic and acidic residues" evidence="5">
    <location>
        <begin position="542"/>
        <end position="555"/>
    </location>
</feature>
<evidence type="ECO:0000256" key="2">
    <source>
        <dbReference type="ARBA" id="ARBA00023125"/>
    </source>
</evidence>
<feature type="coiled-coil region" evidence="4">
    <location>
        <begin position="391"/>
        <end position="418"/>
    </location>
</feature>
<keyword evidence="8" id="KW-1185">Reference proteome</keyword>
<feature type="compositionally biased region" description="Low complexity" evidence="5">
    <location>
        <begin position="149"/>
        <end position="160"/>
    </location>
</feature>
<comment type="caution">
    <text evidence="7">The sequence shown here is derived from an EMBL/GenBank/DDBJ whole genome shotgun (WGS) entry which is preliminary data.</text>
</comment>
<feature type="compositionally biased region" description="Polar residues" evidence="5">
    <location>
        <begin position="219"/>
        <end position="230"/>
    </location>
</feature>
<dbReference type="EMBL" id="CAICTM010000427">
    <property type="protein sequence ID" value="CAB9510253.1"/>
    <property type="molecule type" value="Genomic_DNA"/>
</dbReference>
<gene>
    <name evidence="7" type="ORF">SEMRO_428_G140810.1</name>
</gene>
<protein>
    <submittedName>
        <fullName evidence="7">HSF-type DNA-binding</fullName>
    </submittedName>
</protein>
<evidence type="ECO:0000256" key="4">
    <source>
        <dbReference type="SAM" id="Coils"/>
    </source>
</evidence>
<feature type="domain" description="HSF-type DNA-binding" evidence="6">
    <location>
        <begin position="53"/>
        <end position="149"/>
    </location>
</feature>
<keyword evidence="3" id="KW-0539">Nucleus</keyword>
<dbReference type="GO" id="GO:0005634">
    <property type="term" value="C:nucleus"/>
    <property type="evidence" value="ECO:0007669"/>
    <property type="project" value="UniProtKB-SubCell"/>
</dbReference>
<reference evidence="7" key="1">
    <citation type="submission" date="2020-06" db="EMBL/GenBank/DDBJ databases">
        <authorList>
            <consortium name="Plant Systems Biology data submission"/>
        </authorList>
    </citation>
    <scope>NUCLEOTIDE SEQUENCE</scope>
    <source>
        <strain evidence="7">D6</strain>
    </source>
</reference>
<feature type="region of interest" description="Disordered" evidence="5">
    <location>
        <begin position="149"/>
        <end position="295"/>
    </location>
</feature>
<evidence type="ECO:0000256" key="1">
    <source>
        <dbReference type="ARBA" id="ARBA00004123"/>
    </source>
</evidence>
<feature type="compositionally biased region" description="Low complexity" evidence="5">
    <location>
        <begin position="32"/>
        <end position="51"/>
    </location>
</feature>
<feature type="compositionally biased region" description="Low complexity" evidence="5">
    <location>
        <begin position="264"/>
        <end position="274"/>
    </location>
</feature>
<feature type="compositionally biased region" description="Polar residues" evidence="5">
    <location>
        <begin position="1"/>
        <end position="25"/>
    </location>
</feature>
<feature type="region of interest" description="Disordered" evidence="5">
    <location>
        <begin position="542"/>
        <end position="561"/>
    </location>
</feature>
<evidence type="ECO:0000313" key="7">
    <source>
        <dbReference type="EMBL" id="CAB9510253.1"/>
    </source>
</evidence>
<dbReference type="InterPro" id="IPR036390">
    <property type="entry name" value="WH_DNA-bd_sf"/>
</dbReference>
<dbReference type="GO" id="GO:0043565">
    <property type="term" value="F:sequence-specific DNA binding"/>
    <property type="evidence" value="ECO:0007669"/>
    <property type="project" value="InterPro"/>
</dbReference>
<organism evidence="7 8">
    <name type="scientific">Seminavis robusta</name>
    <dbReference type="NCBI Taxonomy" id="568900"/>
    <lineage>
        <taxon>Eukaryota</taxon>
        <taxon>Sar</taxon>
        <taxon>Stramenopiles</taxon>
        <taxon>Ochrophyta</taxon>
        <taxon>Bacillariophyta</taxon>
        <taxon>Bacillariophyceae</taxon>
        <taxon>Bacillariophycidae</taxon>
        <taxon>Naviculales</taxon>
        <taxon>Naviculaceae</taxon>
        <taxon>Seminavis</taxon>
    </lineage>
</organism>
<evidence type="ECO:0000256" key="5">
    <source>
        <dbReference type="SAM" id="MobiDB-lite"/>
    </source>
</evidence>
<accession>A0A9N8HH30</accession>
<dbReference type="Proteomes" id="UP001153069">
    <property type="component" value="Unassembled WGS sequence"/>
</dbReference>
<keyword evidence="4" id="KW-0175">Coiled coil</keyword>
<dbReference type="Gene3D" id="1.10.10.10">
    <property type="entry name" value="Winged helix-like DNA-binding domain superfamily/Winged helix DNA-binding domain"/>
    <property type="match status" value="1"/>
</dbReference>
<sequence length="561" mass="61842">MDNTNESQSSEGNQSRQRQQGSPEQLEQPEQALASATAAAAAASPPASAPSHFPDKLMALLEKKVAPDAVWWLRDMGKIKGAFAINRRVFTKKVLDTAFNGNKWPSITRNFNRWGYRQVSYPNLPSHTTAYQHPLFQPNRPDLLRTMTQNKSQAKAAAQALERKIASESSTGIVTGPATSATSPTAPSPTGSESRQLMPPPMESPSNSHTWRPPPLDSTLETPTSLGSIHQQPPRASGPAAAASASSSMQRLSRSLPHRGSHNTPSTHQTAAQPQPQPRPREGSSSSSSGASSFDLFPNQQLQDVLLPNMNMDSQAMLQSVLARQEEMGTVPHVNPVIPQLSPLLQRAPLSPTVQANVPPPPDLLADHQILMQNEQEHQHQHQQANNNNSLLHQQDELLLQQQQLRRLEQQHQERLQQQLMLIHQGHSALQQQQQLPAVHAVPQQGGQVSLTLWQRHQLQQLQQQQQGICINSLNNIPARMDISLQGLEQQLMENTLAASGQLQLDTANAAAIAQAPQQQQQVQDGTPPEQQEQLITQILLERQRQQQEQDREAQDGCGQQ</sequence>
<feature type="compositionally biased region" description="Low complexity" evidence="5">
    <location>
        <begin position="283"/>
        <end position="293"/>
    </location>
</feature>
<keyword evidence="2 7" id="KW-0238">DNA-binding</keyword>
<feature type="region of interest" description="Disordered" evidence="5">
    <location>
        <begin position="1"/>
        <end position="51"/>
    </location>
</feature>
<feature type="compositionally biased region" description="Low complexity" evidence="5">
    <location>
        <begin position="231"/>
        <end position="255"/>
    </location>
</feature>
<dbReference type="AlphaFoldDB" id="A0A9N8HH30"/>
<comment type="subcellular location">
    <subcellularLocation>
        <location evidence="1">Nucleus</location>
    </subcellularLocation>
</comment>
<dbReference type="Pfam" id="PF00447">
    <property type="entry name" value="HSF_DNA-bind"/>
    <property type="match status" value="1"/>
</dbReference>
<feature type="compositionally biased region" description="Low complexity" evidence="5">
    <location>
        <begin position="175"/>
        <end position="192"/>
    </location>
</feature>
<dbReference type="GO" id="GO:0003700">
    <property type="term" value="F:DNA-binding transcription factor activity"/>
    <property type="evidence" value="ECO:0007669"/>
    <property type="project" value="InterPro"/>
</dbReference>
<proteinExistence type="predicted"/>
<evidence type="ECO:0000313" key="8">
    <source>
        <dbReference type="Proteomes" id="UP001153069"/>
    </source>
</evidence>
<dbReference type="InterPro" id="IPR000232">
    <property type="entry name" value="HSF_DNA-bd"/>
</dbReference>
<dbReference type="SUPFAM" id="SSF46785">
    <property type="entry name" value="Winged helix' DNA-binding domain"/>
    <property type="match status" value="1"/>
</dbReference>